<accession>A0A7I4Y0W7</accession>
<dbReference type="InterPro" id="IPR050357">
    <property type="entry name" value="Arrestin_domain-protein"/>
</dbReference>
<dbReference type="InterPro" id="IPR014756">
    <property type="entry name" value="Ig_E-set"/>
</dbReference>
<feature type="domain" description="Arrestin-like N-terminal" evidence="2">
    <location>
        <begin position="7"/>
        <end position="153"/>
    </location>
</feature>
<dbReference type="OrthoDB" id="2333384at2759"/>
<keyword evidence="3" id="KW-1185">Reference proteome</keyword>
<dbReference type="GO" id="GO:0015031">
    <property type="term" value="P:protein transport"/>
    <property type="evidence" value="ECO:0007669"/>
    <property type="project" value="TreeGrafter"/>
</dbReference>
<dbReference type="InterPro" id="IPR011021">
    <property type="entry name" value="Arrestin-like_N"/>
</dbReference>
<evidence type="ECO:0000313" key="4">
    <source>
        <dbReference type="WBParaSite" id="HCON_00036720-00001"/>
    </source>
</evidence>
<protein>
    <submittedName>
        <fullName evidence="4">Arrestin_N domain-containing protein</fullName>
    </submittedName>
</protein>
<evidence type="ECO:0000259" key="2">
    <source>
        <dbReference type="Pfam" id="PF00339"/>
    </source>
</evidence>
<organism evidence="3 4">
    <name type="scientific">Haemonchus contortus</name>
    <name type="common">Barber pole worm</name>
    <dbReference type="NCBI Taxonomy" id="6289"/>
    <lineage>
        <taxon>Eukaryota</taxon>
        <taxon>Metazoa</taxon>
        <taxon>Ecdysozoa</taxon>
        <taxon>Nematoda</taxon>
        <taxon>Chromadorea</taxon>
        <taxon>Rhabditida</taxon>
        <taxon>Rhabditina</taxon>
        <taxon>Rhabditomorpha</taxon>
        <taxon>Strongyloidea</taxon>
        <taxon>Trichostrongylidae</taxon>
        <taxon>Haemonchus</taxon>
    </lineage>
</organism>
<dbReference type="AlphaFoldDB" id="A0A7I4Y0W7"/>
<dbReference type="Pfam" id="PF00339">
    <property type="entry name" value="Arrestin_N"/>
    <property type="match status" value="1"/>
</dbReference>
<evidence type="ECO:0000313" key="3">
    <source>
        <dbReference type="Proteomes" id="UP000025227"/>
    </source>
</evidence>
<dbReference type="PANTHER" id="PTHR11188:SF173">
    <property type="entry name" value="PROTEIN TTM-2"/>
    <property type="match status" value="1"/>
</dbReference>
<dbReference type="SUPFAM" id="SSF81296">
    <property type="entry name" value="E set domains"/>
    <property type="match status" value="2"/>
</dbReference>
<name>A0A7I4Y0W7_HAECO</name>
<reference evidence="4" key="1">
    <citation type="submission" date="2020-12" db="UniProtKB">
        <authorList>
            <consortium name="WormBaseParasite"/>
        </authorList>
    </citation>
    <scope>IDENTIFICATION</scope>
    <source>
        <strain evidence="4">MHco3</strain>
    </source>
</reference>
<evidence type="ECO:0000256" key="1">
    <source>
        <dbReference type="ARBA" id="ARBA00005298"/>
    </source>
</evidence>
<dbReference type="InterPro" id="IPR014752">
    <property type="entry name" value="Arrestin-like_C"/>
</dbReference>
<dbReference type="WBParaSite" id="HCON_00036720-00001">
    <property type="protein sequence ID" value="HCON_00036720-00001"/>
    <property type="gene ID" value="HCON_00036720"/>
</dbReference>
<dbReference type="Gene3D" id="2.60.40.640">
    <property type="match status" value="2"/>
</dbReference>
<comment type="similarity">
    <text evidence="1">Belongs to the arrestin family.</text>
</comment>
<dbReference type="GO" id="GO:0005737">
    <property type="term" value="C:cytoplasm"/>
    <property type="evidence" value="ECO:0007669"/>
    <property type="project" value="TreeGrafter"/>
</dbReference>
<dbReference type="OMA" id="ELWHYST"/>
<proteinExistence type="inferred from homology"/>
<sequence length="348" mass="38542">MDSVYVEICTDKDVYTPGQILTGSLNIDARKPIAIDSIKARLYGDAVVHFVSKDFYTFSNKRVYINEDKELWHYSTLQEMLGMAPLDHNANRCEKGYLTGKSQFRFAFNLPSDLATSFNCPGSPVAVKYSITVTLNVDEEVLLKHEHPVIVIAPQLIARPVGSQKVVHSKCFPLTKGRSLFVECALEQAVLSSVDKLQATITITNRWKQSIKYVHMSILKKIKAVGCFVDDRSIIDTKTVLVKTTGVGLPSTKPKIVVGETYSFTPSFNVPALPPSMNVPDLMETSYMLSIDVGRAHNYVIASLRVPITIVTDIIDVEPVVPAHCEDLLIDLTPSTWKKTAPAIDLLA</sequence>
<dbReference type="Proteomes" id="UP000025227">
    <property type="component" value="Unplaced"/>
</dbReference>
<dbReference type="PANTHER" id="PTHR11188">
    <property type="entry name" value="ARRESTIN DOMAIN CONTAINING PROTEIN"/>
    <property type="match status" value="1"/>
</dbReference>